<comment type="caution">
    <text evidence="1">The sequence shown here is derived from an EMBL/GenBank/DDBJ whole genome shotgun (WGS) entry which is preliminary data.</text>
</comment>
<dbReference type="Proteomes" id="UP001597104">
    <property type="component" value="Unassembled WGS sequence"/>
</dbReference>
<evidence type="ECO:0000313" key="1">
    <source>
        <dbReference type="EMBL" id="MFD0897634.1"/>
    </source>
</evidence>
<protein>
    <submittedName>
        <fullName evidence="1">Uncharacterized protein</fullName>
    </submittedName>
</protein>
<accession>A0ABW3EBD1</accession>
<gene>
    <name evidence="1" type="ORF">ACFQZ7_07755</name>
</gene>
<evidence type="ECO:0000313" key="2">
    <source>
        <dbReference type="Proteomes" id="UP001597104"/>
    </source>
</evidence>
<sequence>MAQSLDARLIGRHFIIDQTNIAGTISFFGIFYHFVGTAPLTLGDEVVVTGVTAEQLTVTKATELLNY</sequence>
<name>A0ABW3EBD1_9LACO</name>
<reference evidence="2" key="1">
    <citation type="journal article" date="2019" name="Int. J. Syst. Evol. Microbiol.">
        <title>The Global Catalogue of Microorganisms (GCM) 10K type strain sequencing project: providing services to taxonomists for standard genome sequencing and annotation.</title>
        <authorList>
            <consortium name="The Broad Institute Genomics Platform"/>
            <consortium name="The Broad Institute Genome Sequencing Center for Infectious Disease"/>
            <person name="Wu L."/>
            <person name="Ma J."/>
        </authorList>
    </citation>
    <scope>NUCLEOTIDE SEQUENCE [LARGE SCALE GENOMIC DNA]</scope>
    <source>
        <strain evidence="2">CCM 8925</strain>
    </source>
</reference>
<proteinExistence type="predicted"/>
<dbReference type="RefSeq" id="WP_137637564.1">
    <property type="nucleotide sequence ID" value="NZ_BJDN01000010.1"/>
</dbReference>
<keyword evidence="2" id="KW-1185">Reference proteome</keyword>
<dbReference type="EMBL" id="JBHTIO010000037">
    <property type="protein sequence ID" value="MFD0897634.1"/>
    <property type="molecule type" value="Genomic_DNA"/>
</dbReference>
<organism evidence="1 2">
    <name type="scientific">Loigolactobacillus binensis</name>
    <dbReference type="NCBI Taxonomy" id="2559922"/>
    <lineage>
        <taxon>Bacteria</taxon>
        <taxon>Bacillati</taxon>
        <taxon>Bacillota</taxon>
        <taxon>Bacilli</taxon>
        <taxon>Lactobacillales</taxon>
        <taxon>Lactobacillaceae</taxon>
        <taxon>Loigolactobacillus</taxon>
    </lineage>
</organism>